<keyword evidence="5" id="KW-1185">Reference proteome</keyword>
<feature type="signal peptide" evidence="3">
    <location>
        <begin position="1"/>
        <end position="16"/>
    </location>
</feature>
<feature type="chain" id="PRO_5040216620" description="Flexible cuticle protein 12" evidence="3">
    <location>
        <begin position="17"/>
        <end position="313"/>
    </location>
</feature>
<dbReference type="PANTHER" id="PTHR10380">
    <property type="entry name" value="CUTICLE PROTEIN"/>
    <property type="match status" value="1"/>
</dbReference>
<protein>
    <recommendedName>
        <fullName evidence="6">Flexible cuticle protein 12</fullName>
    </recommendedName>
</protein>
<evidence type="ECO:0000313" key="4">
    <source>
        <dbReference type="EMBL" id="CAH0558130.1"/>
    </source>
</evidence>
<dbReference type="GO" id="GO:0062129">
    <property type="term" value="C:chitin-based extracellular matrix"/>
    <property type="evidence" value="ECO:0007669"/>
    <property type="project" value="TreeGrafter"/>
</dbReference>
<evidence type="ECO:0000256" key="1">
    <source>
        <dbReference type="ARBA" id="ARBA00022460"/>
    </source>
</evidence>
<reference evidence="4" key="1">
    <citation type="submission" date="2021-12" db="EMBL/GenBank/DDBJ databases">
        <authorList>
            <person name="King R."/>
        </authorList>
    </citation>
    <scope>NUCLEOTIDE SEQUENCE</scope>
</reference>
<dbReference type="Proteomes" id="UP001154078">
    <property type="component" value="Chromosome 5"/>
</dbReference>
<evidence type="ECO:0000256" key="2">
    <source>
        <dbReference type="PROSITE-ProRule" id="PRU00497"/>
    </source>
</evidence>
<dbReference type="InterPro" id="IPR000618">
    <property type="entry name" value="Insect_cuticle"/>
</dbReference>
<dbReference type="AlphaFoldDB" id="A0A9P0FIG4"/>
<dbReference type="InterPro" id="IPR031311">
    <property type="entry name" value="CHIT_BIND_RR_consensus"/>
</dbReference>
<dbReference type="OrthoDB" id="7255276at2759"/>
<dbReference type="PROSITE" id="PS51155">
    <property type="entry name" value="CHIT_BIND_RR_2"/>
    <property type="match status" value="3"/>
</dbReference>
<keyword evidence="3" id="KW-0732">Signal</keyword>
<proteinExistence type="predicted"/>
<dbReference type="Pfam" id="PF00379">
    <property type="entry name" value="Chitin_bind_4"/>
    <property type="match status" value="3"/>
</dbReference>
<name>A0A9P0FIG4_BRAAE</name>
<evidence type="ECO:0000313" key="5">
    <source>
        <dbReference type="Proteomes" id="UP001154078"/>
    </source>
</evidence>
<evidence type="ECO:0000256" key="3">
    <source>
        <dbReference type="SAM" id="SignalP"/>
    </source>
</evidence>
<dbReference type="InterPro" id="IPR050468">
    <property type="entry name" value="Cuticle_Struct_Prot"/>
</dbReference>
<dbReference type="PRINTS" id="PR00947">
    <property type="entry name" value="CUTICLE"/>
</dbReference>
<evidence type="ECO:0008006" key="6">
    <source>
        <dbReference type="Google" id="ProtNLM"/>
    </source>
</evidence>
<sequence>MKVFVVLFALVTVSLAASLGGPESTAEVLKSHVENIGVEGFNYGYETSNGIAAEETGHIVNAGAENEAVAVQGSYKYTAPDGVVYAVTYIADENGFQPQVGLKSNYCTKVAVLVAVLAVAAAAPQRNPEADATVIKNVLDNIGTDGYQYAYETSNQISAQEQGQLINPGTENESISVRGSYRYLGPDGVVYEVTYIADDNGFQPQGAHLPVIALFALVAVILAAPQGLEKDATVLRNDLENIGTDGFNYAYETSNGISAQEQGQLNNAGTENESLSVRGSYRYIGIDGQTYEVTYIADENGFQPQGAHLPVAN</sequence>
<dbReference type="PROSITE" id="PS00233">
    <property type="entry name" value="CHIT_BIND_RR_1"/>
    <property type="match status" value="3"/>
</dbReference>
<dbReference type="GO" id="GO:0008010">
    <property type="term" value="F:structural constituent of chitin-based larval cuticle"/>
    <property type="evidence" value="ECO:0007669"/>
    <property type="project" value="TreeGrafter"/>
</dbReference>
<organism evidence="4 5">
    <name type="scientific">Brassicogethes aeneus</name>
    <name type="common">Rape pollen beetle</name>
    <name type="synonym">Meligethes aeneus</name>
    <dbReference type="NCBI Taxonomy" id="1431903"/>
    <lineage>
        <taxon>Eukaryota</taxon>
        <taxon>Metazoa</taxon>
        <taxon>Ecdysozoa</taxon>
        <taxon>Arthropoda</taxon>
        <taxon>Hexapoda</taxon>
        <taxon>Insecta</taxon>
        <taxon>Pterygota</taxon>
        <taxon>Neoptera</taxon>
        <taxon>Endopterygota</taxon>
        <taxon>Coleoptera</taxon>
        <taxon>Polyphaga</taxon>
        <taxon>Cucujiformia</taxon>
        <taxon>Nitidulidae</taxon>
        <taxon>Meligethinae</taxon>
        <taxon>Brassicogethes</taxon>
    </lineage>
</organism>
<accession>A0A9P0FIG4</accession>
<gene>
    <name evidence="4" type="ORF">MELIAE_LOCUS8671</name>
</gene>
<dbReference type="EMBL" id="OV121136">
    <property type="protein sequence ID" value="CAH0558130.1"/>
    <property type="molecule type" value="Genomic_DNA"/>
</dbReference>
<keyword evidence="1 2" id="KW-0193">Cuticle</keyword>
<dbReference type="PANTHER" id="PTHR10380:SF237">
    <property type="entry name" value="CUTICULAR PROTEIN 65AU, ISOFORM A-RELATED"/>
    <property type="match status" value="1"/>
</dbReference>